<dbReference type="InterPro" id="IPR027417">
    <property type="entry name" value="P-loop_NTPase"/>
</dbReference>
<dbReference type="Gene3D" id="3.30.450.90">
    <property type="match status" value="1"/>
</dbReference>
<dbReference type="EMBL" id="CAEZTM010000005">
    <property type="protein sequence ID" value="CAB4562882.1"/>
    <property type="molecule type" value="Genomic_DNA"/>
</dbReference>
<dbReference type="SUPFAM" id="SSF52540">
    <property type="entry name" value="P-loop containing nucleoside triphosphate hydrolases"/>
    <property type="match status" value="1"/>
</dbReference>
<dbReference type="Gene3D" id="3.40.50.300">
    <property type="entry name" value="P-loop containing nucleotide triphosphate hydrolases"/>
    <property type="match status" value="1"/>
</dbReference>
<evidence type="ECO:0000313" key="3">
    <source>
        <dbReference type="EMBL" id="CAB4562882.1"/>
    </source>
</evidence>
<reference evidence="3" key="1">
    <citation type="submission" date="2020-05" db="EMBL/GenBank/DDBJ databases">
        <authorList>
            <person name="Chiriac C."/>
            <person name="Salcher M."/>
            <person name="Ghai R."/>
            <person name="Kavagutti S V."/>
        </authorList>
    </citation>
    <scope>NUCLEOTIDE SEQUENCE</scope>
</reference>
<name>A0A6J6DFN4_9ZZZZ</name>
<proteinExistence type="inferred from homology"/>
<dbReference type="GO" id="GO:0016887">
    <property type="term" value="F:ATP hydrolysis activity"/>
    <property type="evidence" value="ECO:0007669"/>
    <property type="project" value="InterPro"/>
</dbReference>
<organism evidence="3">
    <name type="scientific">freshwater metagenome</name>
    <dbReference type="NCBI Taxonomy" id="449393"/>
    <lineage>
        <taxon>unclassified sequences</taxon>
        <taxon>metagenomes</taxon>
        <taxon>ecological metagenomes</taxon>
    </lineage>
</organism>
<evidence type="ECO:0000259" key="2">
    <source>
        <dbReference type="Pfam" id="PF00437"/>
    </source>
</evidence>
<dbReference type="InterPro" id="IPR001482">
    <property type="entry name" value="T2SS/T4SS_dom"/>
</dbReference>
<comment type="similarity">
    <text evidence="1">Belongs to the GSP E family.</text>
</comment>
<accession>A0A6J6DFN4</accession>
<gene>
    <name evidence="3" type="ORF">UFOPK1684_00222</name>
</gene>
<dbReference type="PANTHER" id="PTHR30486">
    <property type="entry name" value="TWITCHING MOTILITY PROTEIN PILT"/>
    <property type="match status" value="1"/>
</dbReference>
<feature type="domain" description="Bacterial type II secretion system protein E" evidence="2">
    <location>
        <begin position="28"/>
        <end position="279"/>
    </location>
</feature>
<dbReference type="PANTHER" id="PTHR30486:SF6">
    <property type="entry name" value="TYPE IV PILUS RETRACTATION ATPASE PILT"/>
    <property type="match status" value="1"/>
</dbReference>
<dbReference type="Pfam" id="PF00437">
    <property type="entry name" value="T2SSE"/>
    <property type="match status" value="1"/>
</dbReference>
<dbReference type="AlphaFoldDB" id="A0A6J6DFN4"/>
<protein>
    <submittedName>
        <fullName evidence="3">Unannotated protein</fullName>
    </submittedName>
</protein>
<dbReference type="CDD" id="cd01130">
    <property type="entry name" value="VirB11-like_ATPase"/>
    <property type="match status" value="1"/>
</dbReference>
<evidence type="ECO:0000256" key="1">
    <source>
        <dbReference type="ARBA" id="ARBA00006611"/>
    </source>
</evidence>
<dbReference type="InterPro" id="IPR050921">
    <property type="entry name" value="T4SS_GSP_E_ATPase"/>
</dbReference>
<sequence>MPQAQPQAPVPLWAHLHQSLPPHLRRNLGPLAEYVDDPRVTDVFVRGTGSVFVDAGEGANHVTGLALSPGEATDLARRLIEFGGRRLDEAQPLADVNLGHGIRVHGAIPPIARLGAEISLRIHRRGRASLDTLALHDGATLMPQLISLVQARQSLLITGATGSGKTTLVAALMAYAGATERLVVLEDLAELSIDHPHVVSLECRVANLEGAGEITLARLVRESLRMKPDRLIVGECRGPELADLLQAFLTGHRGGATTIHAGGIDEIPARLDALGALAGLSERQLSTQAINAFDRVIHVERGEDQQRHLTQGRLVRGLDGSLDVRLDS</sequence>